<dbReference type="AlphaFoldDB" id="A0A8H4U7Y2"/>
<accession>A0A8H4U7Y2</accession>
<organism evidence="2 3">
    <name type="scientific">Fusarium zealandicum</name>
    <dbReference type="NCBI Taxonomy" id="1053134"/>
    <lineage>
        <taxon>Eukaryota</taxon>
        <taxon>Fungi</taxon>
        <taxon>Dikarya</taxon>
        <taxon>Ascomycota</taxon>
        <taxon>Pezizomycotina</taxon>
        <taxon>Sordariomycetes</taxon>
        <taxon>Hypocreomycetidae</taxon>
        <taxon>Hypocreales</taxon>
        <taxon>Nectriaceae</taxon>
        <taxon>Fusarium</taxon>
        <taxon>Fusarium staphyleae species complex</taxon>
    </lineage>
</organism>
<feature type="region of interest" description="Disordered" evidence="1">
    <location>
        <begin position="1"/>
        <end position="44"/>
    </location>
</feature>
<name>A0A8H4U7Y2_9HYPO</name>
<reference evidence="2" key="1">
    <citation type="journal article" date="2020" name="BMC Genomics">
        <title>Correction to: Identification and distribution of gene clusters required for synthesis of sphingolipid metabolism inhibitors in diverse species of the filamentous fungus Fusarium.</title>
        <authorList>
            <person name="Kim H.S."/>
            <person name="Lohmar J.M."/>
            <person name="Busman M."/>
            <person name="Brown D.W."/>
            <person name="Naumann T.A."/>
            <person name="Divon H.H."/>
            <person name="Lysoe E."/>
            <person name="Uhlig S."/>
            <person name="Proctor R.H."/>
        </authorList>
    </citation>
    <scope>NUCLEOTIDE SEQUENCE</scope>
    <source>
        <strain evidence="2">NRRL 22465</strain>
    </source>
</reference>
<comment type="caution">
    <text evidence="2">The sequence shown here is derived from an EMBL/GenBank/DDBJ whole genome shotgun (WGS) entry which is preliminary data.</text>
</comment>
<feature type="region of interest" description="Disordered" evidence="1">
    <location>
        <begin position="145"/>
        <end position="200"/>
    </location>
</feature>
<evidence type="ECO:0000313" key="2">
    <source>
        <dbReference type="EMBL" id="KAF4971541.1"/>
    </source>
</evidence>
<evidence type="ECO:0000256" key="1">
    <source>
        <dbReference type="SAM" id="MobiDB-lite"/>
    </source>
</evidence>
<feature type="compositionally biased region" description="Polar residues" evidence="1">
    <location>
        <begin position="156"/>
        <end position="167"/>
    </location>
</feature>
<feature type="compositionally biased region" description="Basic and acidic residues" evidence="1">
    <location>
        <begin position="183"/>
        <end position="192"/>
    </location>
</feature>
<dbReference type="EMBL" id="JABEYC010000965">
    <property type="protein sequence ID" value="KAF4971541.1"/>
    <property type="molecule type" value="Genomic_DNA"/>
</dbReference>
<protein>
    <submittedName>
        <fullName evidence="2">Uncharacterized protein</fullName>
    </submittedName>
</protein>
<sequence>MVKLRLKNAKTPQNDNPGAGNHDSSTHHDAEAPDPNAPQTSTAAPLPSLVVPIITLEGVPLSQLDGASEEMPQFQGIMDTHRDIMACHGDAMTIHKAIAAAQRRIMAEHIATMINHEEIMAAHNEAMLAHAKALAAQNMDVQQAIDAESASESSSGQVDLTKTTRSYSDAVKHGSQTSPTLEEPSKEGKESETVEADVVW</sequence>
<dbReference type="Proteomes" id="UP000635477">
    <property type="component" value="Unassembled WGS sequence"/>
</dbReference>
<gene>
    <name evidence="2" type="ORF">FZEAL_9825</name>
</gene>
<proteinExistence type="predicted"/>
<reference evidence="2" key="2">
    <citation type="submission" date="2020-05" db="EMBL/GenBank/DDBJ databases">
        <authorList>
            <person name="Kim H.-S."/>
            <person name="Proctor R.H."/>
            <person name="Brown D.W."/>
        </authorList>
    </citation>
    <scope>NUCLEOTIDE SEQUENCE</scope>
    <source>
        <strain evidence="2">NRRL 22465</strain>
    </source>
</reference>
<evidence type="ECO:0000313" key="3">
    <source>
        <dbReference type="Proteomes" id="UP000635477"/>
    </source>
</evidence>
<keyword evidence="3" id="KW-1185">Reference proteome</keyword>